<accession>A0A2G8JZ86</accession>
<sequence>MDYSDKNIPLPSRREYTKRLLEKVESLIKRMRWRAFFFTKDDTDTESDTSDEEQHFADKYEFPTKRTPPQIEEMIGFEKDMMEMVENIKVRPVSDKFQSTLKKDVRKINSSDEIFAEADKTKNLYKMDGTSYNKLLTDNVTQKYKMADETVVNDIEEEFNDIAGKLNIKDRISKTAERPAFITLKDHKENFASNPKCRLINPTKPEMGRVSKQILDRINNKLEPKYQ</sequence>
<gene>
    <name evidence="1" type="ORF">BSL78_22094</name>
</gene>
<keyword evidence="2" id="KW-1185">Reference proteome</keyword>
<reference evidence="1 2" key="1">
    <citation type="journal article" date="2017" name="PLoS Biol.">
        <title>The sea cucumber genome provides insights into morphological evolution and visceral regeneration.</title>
        <authorList>
            <person name="Zhang X."/>
            <person name="Sun L."/>
            <person name="Yuan J."/>
            <person name="Sun Y."/>
            <person name="Gao Y."/>
            <person name="Zhang L."/>
            <person name="Li S."/>
            <person name="Dai H."/>
            <person name="Hamel J.F."/>
            <person name="Liu C."/>
            <person name="Yu Y."/>
            <person name="Liu S."/>
            <person name="Lin W."/>
            <person name="Guo K."/>
            <person name="Jin S."/>
            <person name="Xu P."/>
            <person name="Storey K.B."/>
            <person name="Huan P."/>
            <person name="Zhang T."/>
            <person name="Zhou Y."/>
            <person name="Zhang J."/>
            <person name="Lin C."/>
            <person name="Li X."/>
            <person name="Xing L."/>
            <person name="Huo D."/>
            <person name="Sun M."/>
            <person name="Wang L."/>
            <person name="Mercier A."/>
            <person name="Li F."/>
            <person name="Yang H."/>
            <person name="Xiang J."/>
        </authorList>
    </citation>
    <scope>NUCLEOTIDE SEQUENCE [LARGE SCALE GENOMIC DNA]</scope>
    <source>
        <strain evidence="1">Shaxun</strain>
        <tissue evidence="1">Muscle</tissue>
    </source>
</reference>
<protein>
    <submittedName>
        <fullName evidence="1">Uncharacterized protein</fullName>
    </submittedName>
</protein>
<dbReference type="EMBL" id="MRZV01001058">
    <property type="protein sequence ID" value="PIK41052.1"/>
    <property type="molecule type" value="Genomic_DNA"/>
</dbReference>
<dbReference type="AlphaFoldDB" id="A0A2G8JZ86"/>
<organism evidence="1 2">
    <name type="scientific">Stichopus japonicus</name>
    <name type="common">Sea cucumber</name>
    <dbReference type="NCBI Taxonomy" id="307972"/>
    <lineage>
        <taxon>Eukaryota</taxon>
        <taxon>Metazoa</taxon>
        <taxon>Echinodermata</taxon>
        <taxon>Eleutherozoa</taxon>
        <taxon>Echinozoa</taxon>
        <taxon>Holothuroidea</taxon>
        <taxon>Aspidochirotacea</taxon>
        <taxon>Aspidochirotida</taxon>
        <taxon>Stichopodidae</taxon>
        <taxon>Apostichopus</taxon>
    </lineage>
</organism>
<evidence type="ECO:0000313" key="2">
    <source>
        <dbReference type="Proteomes" id="UP000230750"/>
    </source>
</evidence>
<name>A0A2G8JZ86_STIJA</name>
<dbReference type="Proteomes" id="UP000230750">
    <property type="component" value="Unassembled WGS sequence"/>
</dbReference>
<dbReference type="OrthoDB" id="5970526at2759"/>
<comment type="caution">
    <text evidence="1">The sequence shown here is derived from an EMBL/GenBank/DDBJ whole genome shotgun (WGS) entry which is preliminary data.</text>
</comment>
<proteinExistence type="predicted"/>
<evidence type="ECO:0000313" key="1">
    <source>
        <dbReference type="EMBL" id="PIK41052.1"/>
    </source>
</evidence>